<evidence type="ECO:0000313" key="3">
    <source>
        <dbReference type="Proteomes" id="UP000637757"/>
    </source>
</evidence>
<dbReference type="Proteomes" id="UP000637757">
    <property type="component" value="Unassembled WGS sequence"/>
</dbReference>
<evidence type="ECO:0000313" key="2">
    <source>
        <dbReference type="EMBL" id="MBF8807630.1"/>
    </source>
</evidence>
<dbReference type="AlphaFoldDB" id="A0A931F9F8"/>
<comment type="caution">
    <text evidence="2">The sequence shown here is derived from an EMBL/GenBank/DDBJ whole genome shotgun (WGS) entry which is preliminary data.</text>
</comment>
<name>A0A931F9F8_9ENTE</name>
<proteinExistence type="predicted"/>
<feature type="domain" description="Thiopeptide-type bacteriocin biosynthesis" evidence="1">
    <location>
        <begin position="4"/>
        <end position="91"/>
    </location>
</feature>
<protein>
    <recommendedName>
        <fullName evidence="1">Thiopeptide-type bacteriocin biosynthesis domain-containing protein</fullName>
    </recommendedName>
</protein>
<dbReference type="EMBL" id="JADAKE010000010">
    <property type="protein sequence ID" value="MBF8807630.1"/>
    <property type="molecule type" value="Genomic_DNA"/>
</dbReference>
<keyword evidence="3" id="KW-1185">Reference proteome</keyword>
<reference evidence="2" key="1">
    <citation type="submission" date="2020-09" db="EMBL/GenBank/DDBJ databases">
        <title>Genomic insights into the novelty and pathogenicity of a unique biofilm-forming Enterococcus sp. bacteria (Enterococcus lacertideformus) identified in reptiles.</title>
        <authorList>
            <person name="Agius J.E."/>
            <person name="Phalen D.N."/>
            <person name="Rose K."/>
            <person name="Eden J.-S."/>
        </authorList>
    </citation>
    <scope>NUCLEOTIDE SEQUENCE</scope>
    <source>
        <strain evidence="2">PHRS 0518</strain>
    </source>
</reference>
<gene>
    <name evidence="2" type="ORF">IC227_03630</name>
</gene>
<sequence>MNTWKSFHIFIRDMKWQEMIIIQISEFFQKNNDYKKIKLFFIRYWEGGPHLRIRFSSFDKEVETEFKERINQLLLDYPGKNLEKVKYYHSIDLDLEGFSLTPETLPWFEEKSIQEIT</sequence>
<dbReference type="InterPro" id="IPR023809">
    <property type="entry name" value="Thiopep_bacteriocin_synth_dom"/>
</dbReference>
<dbReference type="Pfam" id="PF14028">
    <property type="entry name" value="Lant_dehydr_C"/>
    <property type="match status" value="1"/>
</dbReference>
<evidence type="ECO:0000259" key="1">
    <source>
        <dbReference type="Pfam" id="PF14028"/>
    </source>
</evidence>
<accession>A0A931F9F8</accession>
<organism evidence="2 3">
    <name type="scientific">Enterococcus lacertideformus</name>
    <dbReference type="NCBI Taxonomy" id="2771493"/>
    <lineage>
        <taxon>Bacteria</taxon>
        <taxon>Bacillati</taxon>
        <taxon>Bacillota</taxon>
        <taxon>Bacilli</taxon>
        <taxon>Lactobacillales</taxon>
        <taxon>Enterococcaceae</taxon>
        <taxon>Enterococcus</taxon>
    </lineage>
</organism>